<evidence type="ECO:0000313" key="3">
    <source>
        <dbReference type="Proteomes" id="UP000294850"/>
    </source>
</evidence>
<keyword evidence="1" id="KW-0472">Membrane</keyword>
<keyword evidence="1" id="KW-1133">Transmembrane helix</keyword>
<reference evidence="2 3" key="1">
    <citation type="submission" date="2019-03" db="EMBL/GenBank/DDBJ databases">
        <title>Dyadobacter AR-3-6 sp. nov., isolated from arctic soil.</title>
        <authorList>
            <person name="Chaudhary D.K."/>
        </authorList>
    </citation>
    <scope>NUCLEOTIDE SEQUENCE [LARGE SCALE GENOMIC DNA]</scope>
    <source>
        <strain evidence="2 3">AR-3-6</strain>
    </source>
</reference>
<dbReference type="EMBL" id="SMFL01000005">
    <property type="protein sequence ID" value="TDE14746.1"/>
    <property type="molecule type" value="Genomic_DNA"/>
</dbReference>
<keyword evidence="3" id="KW-1185">Reference proteome</keyword>
<dbReference type="AlphaFoldDB" id="A0A4R5DKN6"/>
<dbReference type="OrthoDB" id="9840732at2"/>
<dbReference type="Proteomes" id="UP000294850">
    <property type="component" value="Unassembled WGS sequence"/>
</dbReference>
<comment type="caution">
    <text evidence="2">The sequence shown here is derived from an EMBL/GenBank/DDBJ whole genome shotgun (WGS) entry which is preliminary data.</text>
</comment>
<organism evidence="2 3">
    <name type="scientific">Dyadobacter psychrotolerans</name>
    <dbReference type="NCBI Taxonomy" id="2541721"/>
    <lineage>
        <taxon>Bacteria</taxon>
        <taxon>Pseudomonadati</taxon>
        <taxon>Bacteroidota</taxon>
        <taxon>Cytophagia</taxon>
        <taxon>Cytophagales</taxon>
        <taxon>Spirosomataceae</taxon>
        <taxon>Dyadobacter</taxon>
    </lineage>
</organism>
<evidence type="ECO:0000256" key="1">
    <source>
        <dbReference type="SAM" id="Phobius"/>
    </source>
</evidence>
<evidence type="ECO:0000313" key="2">
    <source>
        <dbReference type="EMBL" id="TDE14746.1"/>
    </source>
</evidence>
<gene>
    <name evidence="2" type="ORF">E0F88_16295</name>
</gene>
<keyword evidence="1" id="KW-0812">Transmembrane</keyword>
<dbReference type="RefSeq" id="WP_131959330.1">
    <property type="nucleotide sequence ID" value="NZ_SMFL01000005.1"/>
</dbReference>
<feature type="transmembrane region" description="Helical" evidence="1">
    <location>
        <begin position="41"/>
        <end position="60"/>
    </location>
</feature>
<accession>A0A4R5DKN6</accession>
<name>A0A4R5DKN6_9BACT</name>
<proteinExistence type="predicted"/>
<protein>
    <submittedName>
        <fullName evidence="2">Uncharacterized protein</fullName>
    </submittedName>
</protein>
<sequence>MFYDFNRHKRLAASENRAPEIRPLRTSIQNLLAQVPEKIKMPVLILLISLTGLGFLRLMIDGITADMLPEFPADQSQQYYSRSPPPFETYLDSLEWAHIQDSLSNSSPKR</sequence>